<dbReference type="InterPro" id="IPR022929">
    <property type="entry name" value="Put_MntP"/>
</dbReference>
<dbReference type="PANTHER" id="PTHR35529:SF1">
    <property type="entry name" value="MANGANESE EFFLUX PUMP MNTP-RELATED"/>
    <property type="match status" value="1"/>
</dbReference>
<dbReference type="PANTHER" id="PTHR35529">
    <property type="entry name" value="MANGANESE EFFLUX PUMP MNTP-RELATED"/>
    <property type="match status" value="1"/>
</dbReference>
<comment type="caution">
    <text evidence="10">The sequence shown here is derived from an EMBL/GenBank/DDBJ whole genome shotgun (WGS) entry which is preliminary data.</text>
</comment>
<feature type="chain" id="PRO_5041321738" description="Putative manganese efflux pump MntP" evidence="9">
    <location>
        <begin position="20"/>
        <end position="193"/>
    </location>
</feature>
<proteinExistence type="inferred from homology"/>
<sequence length="193" mass="20385">MTFYSLTFLAFSMSTDAFAASVSKGALLTRPSIARAVRTGLLFGIIEALTPLIGWCLGITASQWVMQWDHWIAFTLLAVLGGRMVYTSLRQVTRPDPDTDAATSPSSTSLIQLVLTAIATSIDALVVGVSLAFADVNIIHACLAIGFSTALMVMIGTLLGQRLGGLFGRRAEMLGGVILIAIGLSILIDHLSA</sequence>
<dbReference type="InterPro" id="IPR003810">
    <property type="entry name" value="Mntp/YtaF"/>
</dbReference>
<feature type="transmembrane region" description="Helical" evidence="8">
    <location>
        <begin position="110"/>
        <end position="132"/>
    </location>
</feature>
<keyword evidence="2 8" id="KW-1003">Cell membrane</keyword>
<evidence type="ECO:0000256" key="6">
    <source>
        <dbReference type="ARBA" id="ARBA00023136"/>
    </source>
</evidence>
<feature type="transmembrane region" description="Helical" evidence="8">
    <location>
        <begin position="171"/>
        <end position="188"/>
    </location>
</feature>
<keyword evidence="5 8" id="KW-0406">Ion transport</keyword>
<comment type="function">
    <text evidence="8">Probably functions as a manganese efflux pump.</text>
</comment>
<keyword evidence="6 8" id="KW-0472">Membrane</keyword>
<comment type="subcellular location">
    <subcellularLocation>
        <location evidence="8">Cell membrane</location>
        <topology evidence="8">Multi-pass membrane protein</topology>
    </subcellularLocation>
</comment>
<evidence type="ECO:0000256" key="5">
    <source>
        <dbReference type="ARBA" id="ARBA00023065"/>
    </source>
</evidence>
<feature type="transmembrane region" description="Helical" evidence="8">
    <location>
        <begin position="71"/>
        <end position="89"/>
    </location>
</feature>
<dbReference type="Pfam" id="PF02659">
    <property type="entry name" value="Mntp"/>
    <property type="match status" value="1"/>
</dbReference>
<evidence type="ECO:0000256" key="8">
    <source>
        <dbReference type="HAMAP-Rule" id="MF_01521"/>
    </source>
</evidence>
<keyword evidence="4 8" id="KW-1133">Transmembrane helix</keyword>
<keyword evidence="7 8" id="KW-0464">Manganese</keyword>
<dbReference type="RefSeq" id="WP_250936259.1">
    <property type="nucleotide sequence ID" value="NZ_JAMLJK010000001.1"/>
</dbReference>
<dbReference type="Proteomes" id="UP001165678">
    <property type="component" value="Unassembled WGS sequence"/>
</dbReference>
<keyword evidence="11" id="KW-1185">Reference proteome</keyword>
<dbReference type="EMBL" id="JAPIVE010000001">
    <property type="protein sequence ID" value="MCX2522960.1"/>
    <property type="molecule type" value="Genomic_DNA"/>
</dbReference>
<keyword evidence="9" id="KW-0732">Signal</keyword>
<dbReference type="GO" id="GO:0005384">
    <property type="term" value="F:manganese ion transmembrane transporter activity"/>
    <property type="evidence" value="ECO:0007669"/>
    <property type="project" value="UniProtKB-UniRule"/>
</dbReference>
<organism evidence="10 11">
    <name type="scientific">Larsenimonas rhizosphaerae</name>
    <dbReference type="NCBI Taxonomy" id="2944682"/>
    <lineage>
        <taxon>Bacteria</taxon>
        <taxon>Pseudomonadati</taxon>
        <taxon>Pseudomonadota</taxon>
        <taxon>Gammaproteobacteria</taxon>
        <taxon>Oceanospirillales</taxon>
        <taxon>Halomonadaceae</taxon>
        <taxon>Larsenimonas</taxon>
    </lineage>
</organism>
<dbReference type="AlphaFoldDB" id="A0AA41ZLG3"/>
<comment type="similarity">
    <text evidence="8">Belongs to the MntP (TC 9.B.29) family.</text>
</comment>
<evidence type="ECO:0000256" key="4">
    <source>
        <dbReference type="ARBA" id="ARBA00022989"/>
    </source>
</evidence>
<accession>A0AA41ZLG3</accession>
<dbReference type="GO" id="GO:0005886">
    <property type="term" value="C:plasma membrane"/>
    <property type="evidence" value="ECO:0007669"/>
    <property type="project" value="UniProtKB-SubCell"/>
</dbReference>
<dbReference type="HAMAP" id="MF_01521">
    <property type="entry name" value="MntP_pump"/>
    <property type="match status" value="1"/>
</dbReference>
<evidence type="ECO:0000256" key="2">
    <source>
        <dbReference type="ARBA" id="ARBA00022475"/>
    </source>
</evidence>
<feature type="signal peptide" evidence="9">
    <location>
        <begin position="1"/>
        <end position="19"/>
    </location>
</feature>
<evidence type="ECO:0000256" key="7">
    <source>
        <dbReference type="ARBA" id="ARBA00023211"/>
    </source>
</evidence>
<comment type="caution">
    <text evidence="8">Lacks conserved residue(s) required for the propagation of feature annotation.</text>
</comment>
<evidence type="ECO:0000256" key="3">
    <source>
        <dbReference type="ARBA" id="ARBA00022692"/>
    </source>
</evidence>
<evidence type="ECO:0000256" key="1">
    <source>
        <dbReference type="ARBA" id="ARBA00022448"/>
    </source>
</evidence>
<protein>
    <recommendedName>
        <fullName evidence="8">Putative manganese efflux pump MntP</fullName>
    </recommendedName>
</protein>
<keyword evidence="3 8" id="KW-0812">Transmembrane</keyword>
<name>A0AA41ZLG3_9GAMM</name>
<feature type="transmembrane region" description="Helical" evidence="8">
    <location>
        <begin position="138"/>
        <end position="159"/>
    </location>
</feature>
<keyword evidence="1 8" id="KW-0813">Transport</keyword>
<evidence type="ECO:0000313" key="11">
    <source>
        <dbReference type="Proteomes" id="UP001165678"/>
    </source>
</evidence>
<reference evidence="10" key="1">
    <citation type="submission" date="2022-11" db="EMBL/GenBank/DDBJ databases">
        <title>Larsenimonas rhizosphaerae sp. nov., isolated from a tidal mudflat.</title>
        <authorList>
            <person name="Lee S.D."/>
            <person name="Kim I.S."/>
        </authorList>
    </citation>
    <scope>NUCLEOTIDE SEQUENCE</scope>
    <source>
        <strain evidence="10">GH2-1</strain>
    </source>
</reference>
<evidence type="ECO:0000256" key="9">
    <source>
        <dbReference type="SAM" id="SignalP"/>
    </source>
</evidence>
<gene>
    <name evidence="8" type="primary">mntP</name>
    <name evidence="10" type="ORF">OQ287_01770</name>
</gene>
<evidence type="ECO:0000313" key="10">
    <source>
        <dbReference type="EMBL" id="MCX2522960.1"/>
    </source>
</evidence>